<dbReference type="Pfam" id="PF24517">
    <property type="entry name" value="CBM96"/>
    <property type="match status" value="1"/>
</dbReference>
<evidence type="ECO:0000259" key="4">
    <source>
        <dbReference type="Pfam" id="PF24517"/>
    </source>
</evidence>
<reference evidence="5 6" key="1">
    <citation type="submission" date="2023-03" db="EMBL/GenBank/DDBJ databases">
        <title>Bacillus Genome Sequencing.</title>
        <authorList>
            <person name="Dunlap C."/>
        </authorList>
    </citation>
    <scope>NUCLEOTIDE SEQUENCE [LARGE SCALE GENOMIC DNA]</scope>
    <source>
        <strain evidence="5 6">B-59205</strain>
    </source>
</reference>
<gene>
    <name evidence="5" type="ORF">P9B03_11990</name>
</gene>
<dbReference type="Gene3D" id="2.60.120.970">
    <property type="match status" value="1"/>
</dbReference>
<sequence length="695" mass="79192">MEDKHFEIDTQISSSNNEETIRFTEISIPAYEDSIVNTEIFVIHQEDVDAIAEITVNPNNSMKAKYSLIGASYQDKPIEIIPRLVRGSDTCAELIPRALRANDRETYLNIMYRGNSDVLTEIQPIGYHNMFAEIEVPPHNRMWALYEVQQPPIVTDIFNPTQDAATREAPAFESINYGANSSMVVGRTANDIWRSFVQFDLSSINPSYVLKETYLRLYYRGASPSHLKIEILNADSAWQEYNITNLNRPNPIDLISSDFINNEQAGYIEFDVLDIVKDWVALRKINNGFIIRLSNETESGQTTFYTRETNKSPELIVKYYDSRIFSQGRSQHLTEIFIYNANESTVETEITVHSDYGFKRIETEIYVHRVEVPLDSDILTEIIVTKPYVHTEIIASIREGNEVVTEINSRVSEERIKDVEITITKPYVDSEIYIKYVNAILTEITPRPTDESLVITEITVSKPSIPVEITPIIHDDSMIEAGITVTVPSIEAEIIVPIRDESHIFVEIEALDIWTSVVPVEIFINKDAIPIEITPRVTNERNLQTVIHVTKPKMEAEIEVKYRDDIWVEIEPNIKSDTMAEIIVSKPYIETSISVIVDEQSEHDAEIYVKYIDAVPTEIDAKAVHQIATEIDIKAVSQIVTELFVSRKIVLTEIMIPTWADEDLPTVIEPRILMVNNTYAMIQVGAKGGAYTYII</sequence>
<dbReference type="AlphaFoldDB" id="A0AAW9NNY7"/>
<organism evidence="5 6">
    <name type="scientific">Metasolibacillus meyeri</name>
    <dbReference type="NCBI Taxonomy" id="1071052"/>
    <lineage>
        <taxon>Bacteria</taxon>
        <taxon>Bacillati</taxon>
        <taxon>Bacillota</taxon>
        <taxon>Bacilli</taxon>
        <taxon>Bacillales</taxon>
        <taxon>Caryophanaceae</taxon>
        <taxon>Metasolibacillus</taxon>
    </lineage>
</organism>
<keyword evidence="3" id="KW-0732">Signal</keyword>
<dbReference type="EMBL" id="JARSFG010000016">
    <property type="protein sequence ID" value="MEC1179207.1"/>
    <property type="molecule type" value="Genomic_DNA"/>
</dbReference>
<proteinExistence type="predicted"/>
<keyword evidence="6" id="KW-1185">Reference proteome</keyword>
<dbReference type="NCBIfam" id="NF033679">
    <property type="entry name" value="DNRLRE_dom"/>
    <property type="match status" value="1"/>
</dbReference>
<keyword evidence="2" id="KW-0964">Secreted</keyword>
<evidence type="ECO:0000313" key="5">
    <source>
        <dbReference type="EMBL" id="MEC1179207.1"/>
    </source>
</evidence>
<feature type="domain" description="Carbohydrate-binding module family 96" evidence="4">
    <location>
        <begin position="158"/>
        <end position="318"/>
    </location>
</feature>
<dbReference type="Proteomes" id="UP001344888">
    <property type="component" value="Unassembled WGS sequence"/>
</dbReference>
<evidence type="ECO:0000313" key="6">
    <source>
        <dbReference type="Proteomes" id="UP001344888"/>
    </source>
</evidence>
<name>A0AAW9NNY7_9BACL</name>
<evidence type="ECO:0000256" key="3">
    <source>
        <dbReference type="ARBA" id="ARBA00022729"/>
    </source>
</evidence>
<evidence type="ECO:0000256" key="1">
    <source>
        <dbReference type="ARBA" id="ARBA00004613"/>
    </source>
</evidence>
<dbReference type="InterPro" id="IPR055372">
    <property type="entry name" value="CBM96"/>
</dbReference>
<dbReference type="RefSeq" id="WP_326123703.1">
    <property type="nucleotide sequence ID" value="NZ_JARSFG010000016.1"/>
</dbReference>
<dbReference type="GO" id="GO:0005576">
    <property type="term" value="C:extracellular region"/>
    <property type="evidence" value="ECO:0007669"/>
    <property type="project" value="UniProtKB-SubCell"/>
</dbReference>
<protein>
    <submittedName>
        <fullName evidence="5">DNRLRE domain-containing protein</fullName>
    </submittedName>
</protein>
<comment type="caution">
    <text evidence="5">The sequence shown here is derived from an EMBL/GenBank/DDBJ whole genome shotgun (WGS) entry which is preliminary data.</text>
</comment>
<accession>A0AAW9NNY7</accession>
<evidence type="ECO:0000256" key="2">
    <source>
        <dbReference type="ARBA" id="ARBA00022525"/>
    </source>
</evidence>
<comment type="subcellular location">
    <subcellularLocation>
        <location evidence="1">Secreted</location>
    </subcellularLocation>
</comment>